<dbReference type="AlphaFoldDB" id="A0A075LIE6"/>
<gene>
    <name evidence="1" type="ORF">GZ22_05795</name>
</gene>
<evidence type="ECO:0000313" key="1">
    <source>
        <dbReference type="EMBL" id="AIF66179.1"/>
    </source>
</evidence>
<protein>
    <submittedName>
        <fullName evidence="1">Uncharacterized protein</fullName>
    </submittedName>
</protein>
<accession>A0A075LIE6</accession>
<evidence type="ECO:0000313" key="2">
    <source>
        <dbReference type="Proteomes" id="UP000027980"/>
    </source>
</evidence>
<dbReference type="KEGG" id="tap:GZ22_05795"/>
<dbReference type="HOGENOM" id="CLU_2467950_0_0_9"/>
<dbReference type="Proteomes" id="UP000027980">
    <property type="component" value="Chromosome"/>
</dbReference>
<proteinExistence type="predicted"/>
<dbReference type="EMBL" id="CP008876">
    <property type="protein sequence ID" value="AIF66179.1"/>
    <property type="molecule type" value="Genomic_DNA"/>
</dbReference>
<name>A0A075LIE6_9BACI</name>
<sequence>MKIQVYGDIQGKKVEVLKERNDEYQVSTGSLLVGEDLKLPRIDRDAWLRRVPKSDVKLIEDIIPFDPSIFKIRRDRDTIFITLKRSMP</sequence>
<reference evidence="1 2" key="1">
    <citation type="submission" date="2014-07" db="EMBL/GenBank/DDBJ databases">
        <title>Complete genome sequence of a moderately halophilic bacterium Terribacillus aidingensis MP602, isolated from Cryptomeria fortunei in Tianmu mountain in China.</title>
        <authorList>
            <person name="Wang Y."/>
            <person name="Lu P."/>
            <person name="Zhang L."/>
        </authorList>
    </citation>
    <scope>NUCLEOTIDE SEQUENCE [LARGE SCALE GENOMIC DNA]</scope>
    <source>
        <strain evidence="1 2">MP602</strain>
    </source>
</reference>
<organism evidence="1 2">
    <name type="scientific">Terribacillus saccharophilus</name>
    <dbReference type="NCBI Taxonomy" id="361277"/>
    <lineage>
        <taxon>Bacteria</taxon>
        <taxon>Bacillati</taxon>
        <taxon>Bacillota</taxon>
        <taxon>Bacilli</taxon>
        <taxon>Bacillales</taxon>
        <taxon>Bacillaceae</taxon>
        <taxon>Terribacillus</taxon>
    </lineage>
</organism>